<organism evidence="2 3">
    <name type="scientific">Nitratireductor kimnyeongensis</name>
    <dbReference type="NCBI Taxonomy" id="430679"/>
    <lineage>
        <taxon>Bacteria</taxon>
        <taxon>Pseudomonadati</taxon>
        <taxon>Pseudomonadota</taxon>
        <taxon>Alphaproteobacteria</taxon>
        <taxon>Hyphomicrobiales</taxon>
        <taxon>Phyllobacteriaceae</taxon>
        <taxon>Nitratireductor</taxon>
    </lineage>
</organism>
<evidence type="ECO:0000256" key="1">
    <source>
        <dbReference type="ARBA" id="ARBA00007068"/>
    </source>
</evidence>
<keyword evidence="3" id="KW-1185">Reference proteome</keyword>
<sequence>MNFSIRSVAQDADSWWDLPTGTANTIADVPGVTVGHVTCLEGAARTGVTAVVPHDADLFRYPVPAGLAVLNGFGKSAGLLQLAELGRIETPILLTNTFGVAACTTALIRRAIEQNPDIGRSRATVNPLVLECNDGRVSDIQALAVTEAMADQAISAASPEFAQGTVGAGTGMRTFGFAGAIGSASRRVALTSGQEYVLGALVLSNFGRPGDLRVLGERIGTPETGRGDPADKGSVIIVYATDAPLDSRQLSRLSRRAGAALGRLGSYWGDQSGDIALAFSTANRLTIDSEVDAIERLGEARLDPFLLAALEAAEEAVLNGLYNAQPLTGYDGLQLPVLRNQLLPRKA</sequence>
<dbReference type="PANTHER" id="PTHR36512">
    <property type="entry name" value="D-AMINOPEPTIDASE"/>
    <property type="match status" value="1"/>
</dbReference>
<dbReference type="Proteomes" id="UP001596107">
    <property type="component" value="Unassembled WGS sequence"/>
</dbReference>
<dbReference type="PANTHER" id="PTHR36512:SF3">
    <property type="entry name" value="BLR5678 PROTEIN"/>
    <property type="match status" value="1"/>
</dbReference>
<protein>
    <submittedName>
        <fullName evidence="2">P1 family peptidase</fullName>
    </submittedName>
</protein>
<dbReference type="Gene3D" id="3.60.70.12">
    <property type="entry name" value="L-amino peptidase D-ALA esterase/amidase"/>
    <property type="match status" value="1"/>
</dbReference>
<comment type="similarity">
    <text evidence="1">Belongs to the peptidase S58 family.</text>
</comment>
<dbReference type="InterPro" id="IPR016117">
    <property type="entry name" value="ArgJ-like_dom_sf"/>
</dbReference>
<accession>A0ABW0T4M4</accession>
<dbReference type="Pfam" id="PF03576">
    <property type="entry name" value="Peptidase_S58"/>
    <property type="match status" value="1"/>
</dbReference>
<dbReference type="InterPro" id="IPR005321">
    <property type="entry name" value="Peptidase_S58_DmpA"/>
</dbReference>
<proteinExistence type="inferred from homology"/>
<reference evidence="3" key="1">
    <citation type="journal article" date="2019" name="Int. J. Syst. Evol. Microbiol.">
        <title>The Global Catalogue of Microorganisms (GCM) 10K type strain sequencing project: providing services to taxonomists for standard genome sequencing and annotation.</title>
        <authorList>
            <consortium name="The Broad Institute Genomics Platform"/>
            <consortium name="The Broad Institute Genome Sequencing Center for Infectious Disease"/>
            <person name="Wu L."/>
            <person name="Ma J."/>
        </authorList>
    </citation>
    <scope>NUCLEOTIDE SEQUENCE [LARGE SCALE GENOMIC DNA]</scope>
    <source>
        <strain evidence="3">JCM 3366</strain>
    </source>
</reference>
<name>A0ABW0T4M4_9HYPH</name>
<dbReference type="RefSeq" id="WP_223020235.1">
    <property type="nucleotide sequence ID" value="NZ_CP078143.1"/>
</dbReference>
<dbReference type="SUPFAM" id="SSF56266">
    <property type="entry name" value="DmpA/ArgJ-like"/>
    <property type="match status" value="1"/>
</dbReference>
<evidence type="ECO:0000313" key="3">
    <source>
        <dbReference type="Proteomes" id="UP001596107"/>
    </source>
</evidence>
<gene>
    <name evidence="2" type="ORF">ACFPOD_02270</name>
</gene>
<evidence type="ECO:0000313" key="2">
    <source>
        <dbReference type="EMBL" id="MFC5583920.1"/>
    </source>
</evidence>
<dbReference type="EMBL" id="JBHSNB010000001">
    <property type="protein sequence ID" value="MFC5583920.1"/>
    <property type="molecule type" value="Genomic_DNA"/>
</dbReference>
<comment type="caution">
    <text evidence="2">The sequence shown here is derived from an EMBL/GenBank/DDBJ whole genome shotgun (WGS) entry which is preliminary data.</text>
</comment>